<evidence type="ECO:0000256" key="6">
    <source>
        <dbReference type="HAMAP-Rule" id="MF_00922"/>
    </source>
</evidence>
<dbReference type="GO" id="GO:0043165">
    <property type="term" value="P:Gram-negative-bacterium-type cell outer membrane assembly"/>
    <property type="evidence" value="ECO:0007669"/>
    <property type="project" value="UniProtKB-UniRule"/>
</dbReference>
<dbReference type="GO" id="GO:1990063">
    <property type="term" value="C:Bam protein complex"/>
    <property type="evidence" value="ECO:0007669"/>
    <property type="project" value="TreeGrafter"/>
</dbReference>
<evidence type="ECO:0000313" key="9">
    <source>
        <dbReference type="Proteomes" id="UP000036771"/>
    </source>
</evidence>
<evidence type="ECO:0000313" key="8">
    <source>
        <dbReference type="EMBL" id="GAO97803.1"/>
    </source>
</evidence>
<sequence>MGEGYSDKIVLIIMSKGWMLVIQDFFKFPKIYSACVLSLTLFLGACSTSDDEKFDERPVGELYNKGMAELKDKQYERAAKIFDEVERQHPYSEWATQAQLMTAYAHYQNQKYEKSLVAVDSFINLHPAHPEIAYAYYLQGLCYYEQLSPVERDQKVTELAYESFEELVNRFPRTDYAKDAKYKIVLLRDMMAAKEMDVGRYYQERKGYIGAMNRFRSIIKKYQNTSHTPEALHRLVEVYLALGLKEEARTTAAVLGHNYPDNPWYAETYLLMKGQDFRSEEYRQGESWLDKIWKAKPKA</sequence>
<evidence type="ECO:0000259" key="7">
    <source>
        <dbReference type="Pfam" id="PF13525"/>
    </source>
</evidence>
<keyword evidence="3" id="KW-0564">Palmitate</keyword>
<organism evidence="8 9">
    <name type="scientific">Caedimonas varicaedens</name>
    <dbReference type="NCBI Taxonomy" id="1629334"/>
    <lineage>
        <taxon>Bacteria</taxon>
        <taxon>Pseudomonadati</taxon>
        <taxon>Pseudomonadota</taxon>
        <taxon>Alphaproteobacteria</taxon>
        <taxon>Holosporales</taxon>
        <taxon>Caedimonadaceae</taxon>
        <taxon>Caedimonas</taxon>
    </lineage>
</organism>
<dbReference type="PANTHER" id="PTHR37423">
    <property type="entry name" value="SOLUBLE LYTIC MUREIN TRANSGLYCOSYLASE-RELATED"/>
    <property type="match status" value="1"/>
</dbReference>
<dbReference type="EMBL" id="BBVC01000019">
    <property type="protein sequence ID" value="GAO97803.1"/>
    <property type="molecule type" value="Genomic_DNA"/>
</dbReference>
<comment type="subunit">
    <text evidence="6">Part of the Bam complex.</text>
</comment>
<comment type="similarity">
    <text evidence="6">Belongs to the BamD family.</text>
</comment>
<dbReference type="Pfam" id="PF13525">
    <property type="entry name" value="YfiO"/>
    <property type="match status" value="1"/>
</dbReference>
<keyword evidence="9" id="KW-1185">Reference proteome</keyword>
<dbReference type="CDD" id="cd15830">
    <property type="entry name" value="BamD"/>
    <property type="match status" value="1"/>
</dbReference>
<dbReference type="InterPro" id="IPR017689">
    <property type="entry name" value="BamD"/>
</dbReference>
<dbReference type="Gene3D" id="1.25.40.10">
    <property type="entry name" value="Tetratricopeptide repeat domain"/>
    <property type="match status" value="1"/>
</dbReference>
<dbReference type="NCBIfam" id="TIGR03302">
    <property type="entry name" value="OM_YfiO"/>
    <property type="match status" value="1"/>
</dbReference>
<evidence type="ECO:0000256" key="2">
    <source>
        <dbReference type="ARBA" id="ARBA00023136"/>
    </source>
</evidence>
<evidence type="ECO:0000256" key="1">
    <source>
        <dbReference type="ARBA" id="ARBA00022729"/>
    </source>
</evidence>
<reference evidence="8 9" key="1">
    <citation type="submission" date="2015-03" db="EMBL/GenBank/DDBJ databases">
        <title>Caedibacter varicaedens, whole genome shotgun sequence.</title>
        <authorList>
            <person name="Suzuki H."/>
            <person name="Dapper A.L."/>
            <person name="Gibson A.K."/>
            <person name="Jackson C."/>
            <person name="Lee H."/>
            <person name="Pejaver V.R."/>
            <person name="Doak T."/>
            <person name="Lynch M."/>
        </authorList>
    </citation>
    <scope>NUCLEOTIDE SEQUENCE [LARGE SCALE GENOMIC DNA]</scope>
</reference>
<dbReference type="STRING" id="1629334.Cva_00443"/>
<keyword evidence="4 6" id="KW-0998">Cell outer membrane</keyword>
<dbReference type="GO" id="GO:0051205">
    <property type="term" value="P:protein insertion into membrane"/>
    <property type="evidence" value="ECO:0007669"/>
    <property type="project" value="UniProtKB-UniRule"/>
</dbReference>
<dbReference type="SUPFAM" id="SSF48452">
    <property type="entry name" value="TPR-like"/>
    <property type="match status" value="1"/>
</dbReference>
<keyword evidence="1 6" id="KW-0732">Signal</keyword>
<dbReference type="InterPro" id="IPR011990">
    <property type="entry name" value="TPR-like_helical_dom_sf"/>
</dbReference>
<keyword evidence="2 6" id="KW-0472">Membrane</keyword>
<proteinExistence type="inferred from homology"/>
<accession>A0A0K8MC56</accession>
<dbReference type="AlphaFoldDB" id="A0A0K8MC56"/>
<comment type="function">
    <text evidence="6">Part of the outer membrane protein assembly complex, which is involved in assembly and insertion of beta-barrel proteins into the outer membrane.</text>
</comment>
<dbReference type="InterPro" id="IPR039565">
    <property type="entry name" value="BamD-like"/>
</dbReference>
<keyword evidence="5" id="KW-0449">Lipoprotein</keyword>
<comment type="caution">
    <text evidence="8">The sequence shown here is derived from an EMBL/GenBank/DDBJ whole genome shotgun (WGS) entry which is preliminary data.</text>
</comment>
<dbReference type="PANTHER" id="PTHR37423:SF1">
    <property type="entry name" value="OUTER MEMBRANE PROTEIN ASSEMBLY FACTOR BAMD"/>
    <property type="match status" value="1"/>
</dbReference>
<name>A0A0K8MC56_9PROT</name>
<evidence type="ECO:0000256" key="5">
    <source>
        <dbReference type="ARBA" id="ARBA00023288"/>
    </source>
</evidence>
<dbReference type="Proteomes" id="UP000036771">
    <property type="component" value="Unassembled WGS sequence"/>
</dbReference>
<evidence type="ECO:0000256" key="3">
    <source>
        <dbReference type="ARBA" id="ARBA00023139"/>
    </source>
</evidence>
<gene>
    <name evidence="6 8" type="primary">bamD</name>
    <name evidence="8" type="ORF">Cva_00443</name>
</gene>
<evidence type="ECO:0000256" key="4">
    <source>
        <dbReference type="ARBA" id="ARBA00023237"/>
    </source>
</evidence>
<protein>
    <recommendedName>
        <fullName evidence="6">Outer membrane protein assembly factor BamD</fullName>
    </recommendedName>
</protein>
<feature type="domain" description="Outer membrane lipoprotein BamD-like" evidence="7">
    <location>
        <begin position="58"/>
        <end position="252"/>
    </location>
</feature>
<dbReference type="HAMAP" id="MF_00922">
    <property type="entry name" value="OM_assembly_BamD"/>
    <property type="match status" value="1"/>
</dbReference>
<comment type="subcellular location">
    <subcellularLocation>
        <location evidence="6">Cell outer membrane</location>
    </subcellularLocation>
</comment>